<dbReference type="RefSeq" id="WP_380771653.1">
    <property type="nucleotide sequence ID" value="NZ_JBHUEO010000003.1"/>
</dbReference>
<keyword evidence="3" id="KW-1185">Reference proteome</keyword>
<evidence type="ECO:0000259" key="1">
    <source>
        <dbReference type="Pfam" id="PF00111"/>
    </source>
</evidence>
<evidence type="ECO:0000313" key="2">
    <source>
        <dbReference type="EMBL" id="MFD1705327.1"/>
    </source>
</evidence>
<accession>A0ABW4KEB5</accession>
<dbReference type="Gene3D" id="3.10.20.30">
    <property type="match status" value="1"/>
</dbReference>
<comment type="caution">
    <text evidence="2">The sequence shown here is derived from an EMBL/GenBank/DDBJ whole genome shotgun (WGS) entry which is preliminary data.</text>
</comment>
<evidence type="ECO:0000313" key="3">
    <source>
        <dbReference type="Proteomes" id="UP001597301"/>
    </source>
</evidence>
<dbReference type="SUPFAM" id="SSF54292">
    <property type="entry name" value="2Fe-2S ferredoxin-like"/>
    <property type="match status" value="1"/>
</dbReference>
<protein>
    <submittedName>
        <fullName evidence="2">2Fe-2S iron-sulfur cluster-binding protein</fullName>
    </submittedName>
</protein>
<dbReference type="Pfam" id="PF00111">
    <property type="entry name" value="Fer2"/>
    <property type="match status" value="1"/>
</dbReference>
<dbReference type="EMBL" id="JBHUEO010000003">
    <property type="protein sequence ID" value="MFD1705327.1"/>
    <property type="molecule type" value="Genomic_DNA"/>
</dbReference>
<reference evidence="3" key="1">
    <citation type="journal article" date="2019" name="Int. J. Syst. Evol. Microbiol.">
        <title>The Global Catalogue of Microorganisms (GCM) 10K type strain sequencing project: providing services to taxonomists for standard genome sequencing and annotation.</title>
        <authorList>
            <consortium name="The Broad Institute Genomics Platform"/>
            <consortium name="The Broad Institute Genome Sequencing Center for Infectious Disease"/>
            <person name="Wu L."/>
            <person name="Ma J."/>
        </authorList>
    </citation>
    <scope>NUCLEOTIDE SEQUENCE [LARGE SCALE GENOMIC DNA]</scope>
    <source>
        <strain evidence="3">CGMCC 1.12295</strain>
    </source>
</reference>
<name>A0ABW4KEB5_9BACI</name>
<dbReference type="InterPro" id="IPR001041">
    <property type="entry name" value="2Fe-2S_ferredoxin-type"/>
</dbReference>
<feature type="domain" description="2Fe-2S ferredoxin-type" evidence="1">
    <location>
        <begin position="7"/>
        <end position="85"/>
    </location>
</feature>
<dbReference type="Proteomes" id="UP001597301">
    <property type="component" value="Unassembled WGS sequence"/>
</dbReference>
<dbReference type="InterPro" id="IPR036010">
    <property type="entry name" value="2Fe-2S_ferredoxin-like_sf"/>
</dbReference>
<proteinExistence type="predicted"/>
<gene>
    <name evidence="2" type="ORF">ACFSCZ_01005</name>
</gene>
<dbReference type="CDD" id="cd00207">
    <property type="entry name" value="fer2"/>
    <property type="match status" value="1"/>
</dbReference>
<sequence length="112" mass="12626">MPKVILHVDGTIVEQEVDKNANLVVLAGIKEFPKLKFGCGMGKCTRCTCRVINGAEGLDPPNWKEKNMLGDKLQEGYRLTCQLYIQQDVEISQENIKIKPPKKRKTTIARVN</sequence>
<dbReference type="InterPro" id="IPR012675">
    <property type="entry name" value="Beta-grasp_dom_sf"/>
</dbReference>
<organism evidence="2 3">
    <name type="scientific">Siminovitchia sediminis</name>
    <dbReference type="NCBI Taxonomy" id="1274353"/>
    <lineage>
        <taxon>Bacteria</taxon>
        <taxon>Bacillati</taxon>
        <taxon>Bacillota</taxon>
        <taxon>Bacilli</taxon>
        <taxon>Bacillales</taxon>
        <taxon>Bacillaceae</taxon>
        <taxon>Siminovitchia</taxon>
    </lineage>
</organism>